<name>A8NV61_BRUMA</name>
<organism evidence="2">
    <name type="scientific">Brugia malayi</name>
    <name type="common">Filarial nematode worm</name>
    <dbReference type="NCBI Taxonomy" id="6279"/>
    <lineage>
        <taxon>Eukaryota</taxon>
        <taxon>Metazoa</taxon>
        <taxon>Ecdysozoa</taxon>
        <taxon>Nematoda</taxon>
        <taxon>Chromadorea</taxon>
        <taxon>Rhabditida</taxon>
        <taxon>Spirurina</taxon>
        <taxon>Spiruromorpha</taxon>
        <taxon>Filarioidea</taxon>
        <taxon>Onchocercidae</taxon>
        <taxon>Brugia</taxon>
    </lineage>
</organism>
<proteinExistence type="predicted"/>
<accession>A8NV61</accession>
<keyword evidence="1" id="KW-1133">Transmembrane helix</keyword>
<sequence length="65" mass="7428">MRQGTISYGQKRGLSKLRSSFGQSQWSTAPIICTKTVRFYLILARSIVGYITILIMVRYVPELMV</sequence>
<evidence type="ECO:0000313" key="2">
    <source>
        <dbReference type="EMBL" id="EDP37583.1"/>
    </source>
</evidence>
<dbReference type="AlphaFoldDB" id="A8NV61"/>
<keyword evidence="1" id="KW-0812">Transmembrane</keyword>
<dbReference type="EMBL" id="DS238077">
    <property type="protein sequence ID" value="EDP37583.1"/>
    <property type="molecule type" value="Genomic_DNA"/>
</dbReference>
<feature type="transmembrane region" description="Helical" evidence="1">
    <location>
        <begin position="39"/>
        <end position="60"/>
    </location>
</feature>
<protein>
    <submittedName>
        <fullName evidence="2">Uncharacterized protein</fullName>
    </submittedName>
</protein>
<reference evidence="2" key="1">
    <citation type="journal article" date="2007" name="Science">
        <title>Draft genome of the filarial nematode parasite Brugia malayi.</title>
        <authorList>
            <person name="Ghedin E."/>
            <person name="Wang S."/>
            <person name="Spiro D."/>
            <person name="Caler E."/>
            <person name="Zhao Q."/>
            <person name="Crabtree J."/>
            <person name="Allen J.E."/>
            <person name="Delcher A.L."/>
            <person name="Guiliano D.B."/>
            <person name="Miranda-Saavedra D."/>
            <person name="Angiuoli S.V."/>
            <person name="Creasy T."/>
            <person name="Amedeo P."/>
            <person name="Haas B."/>
            <person name="El-Sayed N.M."/>
            <person name="Wortman J.R."/>
            <person name="Feldblyum T."/>
            <person name="Tallon L."/>
            <person name="Schatz M."/>
            <person name="Shumway M."/>
            <person name="Koo H."/>
            <person name="Salzberg S.L."/>
            <person name="Schobel S."/>
            <person name="Pertea M."/>
            <person name="Pop M."/>
            <person name="White O."/>
            <person name="Barton G.J."/>
            <person name="Carlow C.K."/>
            <person name="Crawford M.J."/>
            <person name="Daub J."/>
            <person name="Dimmic M.W."/>
            <person name="Estes C.F."/>
            <person name="Foster J.M."/>
            <person name="Ganatra M."/>
            <person name="Gregory W.F."/>
            <person name="Johnson N.M."/>
            <person name="Jin J."/>
            <person name="Komuniecki R."/>
            <person name="Korf I."/>
            <person name="Kumar S."/>
            <person name="Laney S."/>
            <person name="Li B.W."/>
            <person name="Li W."/>
            <person name="Lindblom T.H."/>
            <person name="Lustigman S."/>
            <person name="Ma D."/>
            <person name="Maina C.V."/>
            <person name="Martin D.M."/>
            <person name="McCarter J.P."/>
            <person name="McReynolds L."/>
            <person name="Mitreva M."/>
            <person name="Nutman T.B."/>
            <person name="Parkinson J."/>
            <person name="Peregrin-Alvarez J.M."/>
            <person name="Poole C."/>
            <person name="Ren Q."/>
            <person name="Saunders L."/>
            <person name="Sluder A.E."/>
            <person name="Smith K."/>
            <person name="Stanke M."/>
            <person name="Unnasch T.R."/>
            <person name="Ware J."/>
            <person name="Wei A.D."/>
            <person name="Weil G."/>
            <person name="Williams D.J."/>
            <person name="Zhang Y."/>
            <person name="Williams S.A."/>
            <person name="Fraser-Liggett C."/>
            <person name="Slatko B."/>
            <person name="Blaxter M.L."/>
            <person name="Scott A.L."/>
        </authorList>
    </citation>
    <scope>NUCLEOTIDE SEQUENCE [LARGE SCALE GENOMIC DNA]</scope>
</reference>
<evidence type="ECO:0000256" key="1">
    <source>
        <dbReference type="SAM" id="Phobius"/>
    </source>
</evidence>
<gene>
    <name evidence="2" type="ORF">Bm1_10550</name>
</gene>
<keyword evidence="1" id="KW-0472">Membrane</keyword>